<name>A0A971CYA6_9BIFI</name>
<dbReference type="InterPro" id="IPR029000">
    <property type="entry name" value="Cyclophilin-like_dom_sf"/>
</dbReference>
<reference evidence="2" key="1">
    <citation type="journal article" date="2020" name="Biotechnol. Biofuels">
        <title>New insights from the biogas microbiome by comprehensive genome-resolved metagenomics of nearly 1600 species originating from multiple anaerobic digesters.</title>
        <authorList>
            <person name="Campanaro S."/>
            <person name="Treu L."/>
            <person name="Rodriguez-R L.M."/>
            <person name="Kovalovszki A."/>
            <person name="Ziels R.M."/>
            <person name="Maus I."/>
            <person name="Zhu X."/>
            <person name="Kougias P.G."/>
            <person name="Basile A."/>
            <person name="Luo G."/>
            <person name="Schluter A."/>
            <person name="Konstantinidis K.T."/>
            <person name="Angelidaki I."/>
        </authorList>
    </citation>
    <scope>NUCLEOTIDE SEQUENCE</scope>
    <source>
        <strain evidence="2">AS01afH2WH_6</strain>
    </source>
</reference>
<evidence type="ECO:0000313" key="2">
    <source>
        <dbReference type="EMBL" id="NLT79166.1"/>
    </source>
</evidence>
<protein>
    <recommendedName>
        <fullName evidence="1">Cyclophilin-like domain-containing protein</fullName>
    </recommendedName>
</protein>
<dbReference type="GeneID" id="78115931"/>
<dbReference type="Pfam" id="PF18050">
    <property type="entry name" value="Cyclophil_like2"/>
    <property type="match status" value="1"/>
</dbReference>
<dbReference type="RefSeq" id="WP_156958343.1">
    <property type="nucleotide sequence ID" value="NZ_JAAXZR010000011.1"/>
</dbReference>
<reference evidence="2" key="2">
    <citation type="submission" date="2020-01" db="EMBL/GenBank/DDBJ databases">
        <authorList>
            <person name="Campanaro S."/>
        </authorList>
    </citation>
    <scope>NUCLEOTIDE SEQUENCE</scope>
    <source>
        <strain evidence="2">AS01afH2WH_6</strain>
    </source>
</reference>
<dbReference type="Proteomes" id="UP000767327">
    <property type="component" value="Unassembled WGS sequence"/>
</dbReference>
<dbReference type="InterPro" id="IPR041183">
    <property type="entry name" value="Cyclophilin-like"/>
</dbReference>
<proteinExistence type="predicted"/>
<sequence>MTDRPIRLKFNGRTVPAVLYDNPAANSLYTQLPATLLFSDYGRQEVNARIPRKLTMKGMPEGCDPEIGDIGYNVAGVVVLHYSKIGYFKGTAVLGHIDADVSIFQGWDKPVEVSIDPVA</sequence>
<dbReference type="OrthoDB" id="9806505at2"/>
<dbReference type="Gene3D" id="2.40.100.20">
    <property type="match status" value="1"/>
</dbReference>
<evidence type="ECO:0000313" key="3">
    <source>
        <dbReference type="Proteomes" id="UP000767327"/>
    </source>
</evidence>
<accession>A0A971CYA6</accession>
<dbReference type="AlphaFoldDB" id="A0A971CYA6"/>
<organism evidence="2 3">
    <name type="scientific">Bifidobacterium crudilactis</name>
    <dbReference type="NCBI Taxonomy" id="327277"/>
    <lineage>
        <taxon>Bacteria</taxon>
        <taxon>Bacillati</taxon>
        <taxon>Actinomycetota</taxon>
        <taxon>Actinomycetes</taxon>
        <taxon>Bifidobacteriales</taxon>
        <taxon>Bifidobacteriaceae</taxon>
        <taxon>Bifidobacterium</taxon>
    </lineage>
</organism>
<comment type="caution">
    <text evidence="2">The sequence shown here is derived from an EMBL/GenBank/DDBJ whole genome shotgun (WGS) entry which is preliminary data.</text>
</comment>
<dbReference type="SUPFAM" id="SSF50891">
    <property type="entry name" value="Cyclophilin-like"/>
    <property type="match status" value="1"/>
</dbReference>
<feature type="domain" description="Cyclophilin-like" evidence="1">
    <location>
        <begin position="8"/>
        <end position="115"/>
    </location>
</feature>
<dbReference type="EMBL" id="JAAXZR010000011">
    <property type="protein sequence ID" value="NLT79166.1"/>
    <property type="molecule type" value="Genomic_DNA"/>
</dbReference>
<evidence type="ECO:0000259" key="1">
    <source>
        <dbReference type="Pfam" id="PF18050"/>
    </source>
</evidence>
<gene>
    <name evidence="2" type="ORF">GXW98_02625</name>
</gene>